<evidence type="ECO:0000256" key="8">
    <source>
        <dbReference type="ARBA" id="ARBA00030789"/>
    </source>
</evidence>
<evidence type="ECO:0000313" key="13">
    <source>
        <dbReference type="EMBL" id="POI28329.1"/>
    </source>
</evidence>
<dbReference type="InterPro" id="IPR011145">
    <property type="entry name" value="Scavenger_mRNA_decap_enz_N"/>
</dbReference>
<comment type="caution">
    <text evidence="13">The sequence shown here is derived from an EMBL/GenBank/DDBJ whole genome shotgun (WGS) entry which is preliminary data.</text>
</comment>
<dbReference type="PANTHER" id="PTHR12978:SF0">
    <property type="entry name" value="M7GPPPX DIPHOSPHATASE"/>
    <property type="match status" value="1"/>
</dbReference>
<evidence type="ECO:0000256" key="2">
    <source>
        <dbReference type="ARBA" id="ARBA00011140"/>
    </source>
</evidence>
<dbReference type="GO" id="GO:0005634">
    <property type="term" value="C:nucleus"/>
    <property type="evidence" value="ECO:0007669"/>
    <property type="project" value="TreeGrafter"/>
</dbReference>
<name>A0A2P4SW56_BAMTH</name>
<dbReference type="SUPFAM" id="SSF102860">
    <property type="entry name" value="mRNA decapping enzyme DcpS N-terminal domain"/>
    <property type="match status" value="1"/>
</dbReference>
<evidence type="ECO:0000256" key="3">
    <source>
        <dbReference type="ARBA" id="ARBA00012520"/>
    </source>
</evidence>
<evidence type="ECO:0000256" key="6">
    <source>
        <dbReference type="ARBA" id="ARBA00030042"/>
    </source>
</evidence>
<dbReference type="GO" id="GO:0000290">
    <property type="term" value="P:deadenylation-dependent decapping of nuclear-transcribed mRNA"/>
    <property type="evidence" value="ECO:0007669"/>
    <property type="project" value="InterPro"/>
</dbReference>
<comment type="similarity">
    <text evidence="1">Belongs to the HIT family.</text>
</comment>
<dbReference type="Pfam" id="PF05652">
    <property type="entry name" value="DcpS"/>
    <property type="match status" value="1"/>
</dbReference>
<evidence type="ECO:0000256" key="5">
    <source>
        <dbReference type="ARBA" id="ARBA00029885"/>
    </source>
</evidence>
<protein>
    <recommendedName>
        <fullName evidence="4">m7GpppX diphosphatase</fullName>
        <ecNumber evidence="3">3.6.1.59</ecNumber>
    </recommendedName>
    <alternativeName>
        <fullName evidence="10">DCS-1</fullName>
    </alternativeName>
    <alternativeName>
        <fullName evidence="7">Decapping scavenger enzyme</fullName>
    </alternativeName>
    <alternativeName>
        <fullName evidence="8">Hint-related 7meGMP-directed hydrolase</fullName>
    </alternativeName>
    <alternativeName>
        <fullName evidence="6">Histidine triad nucleotide-binding protein 5</fullName>
    </alternativeName>
    <alternativeName>
        <fullName evidence="9">Histidine triad protein member 5</fullName>
    </alternativeName>
    <alternativeName>
        <fullName evidence="5">Scavenger mRNA-decapping enzyme DcpS</fullName>
    </alternativeName>
</protein>
<evidence type="ECO:0000313" key="14">
    <source>
        <dbReference type="Proteomes" id="UP000237246"/>
    </source>
</evidence>
<evidence type="ECO:0000256" key="10">
    <source>
        <dbReference type="ARBA" id="ARBA00032946"/>
    </source>
</evidence>
<evidence type="ECO:0000256" key="4">
    <source>
        <dbReference type="ARBA" id="ARBA00015636"/>
    </source>
</evidence>
<dbReference type="SUPFAM" id="SSF54197">
    <property type="entry name" value="HIT-like"/>
    <property type="match status" value="1"/>
</dbReference>
<dbReference type="EC" id="3.6.1.59" evidence="3"/>
<evidence type="ECO:0000256" key="11">
    <source>
        <dbReference type="ARBA" id="ARBA00048222"/>
    </source>
</evidence>
<dbReference type="OrthoDB" id="10264956at2759"/>
<dbReference type="GO" id="GO:0000340">
    <property type="term" value="F:RNA 7-methylguanosine cap binding"/>
    <property type="evidence" value="ECO:0007669"/>
    <property type="project" value="TreeGrafter"/>
</dbReference>
<evidence type="ECO:0000256" key="1">
    <source>
        <dbReference type="ARBA" id="ARBA00010208"/>
    </source>
</evidence>
<dbReference type="AlphaFoldDB" id="A0A2P4SW56"/>
<dbReference type="Gene3D" id="3.30.428.10">
    <property type="entry name" value="HIT-like"/>
    <property type="match status" value="1"/>
</dbReference>
<dbReference type="GO" id="GO:0000932">
    <property type="term" value="C:P-body"/>
    <property type="evidence" value="ECO:0007669"/>
    <property type="project" value="TreeGrafter"/>
</dbReference>
<dbReference type="Gene3D" id="3.30.2240.10">
    <property type="entry name" value="mRNA decapping enzyme DcpS N-terminal domain"/>
    <property type="match status" value="1"/>
</dbReference>
<dbReference type="PANTHER" id="PTHR12978">
    <property type="entry name" value="HISTIDINE TRIAD HIT PROTEIN MEMBER"/>
    <property type="match status" value="1"/>
</dbReference>
<comment type="subunit">
    <text evidence="2">Homodimer. Associates with components of the exosome multienzyme ribonuclease complex, such as EXOSC3 and EXOSC4. Interacts with NDOR1.</text>
</comment>
<dbReference type="EMBL" id="PPHD01019825">
    <property type="protein sequence ID" value="POI28329.1"/>
    <property type="molecule type" value="Genomic_DNA"/>
</dbReference>
<evidence type="ECO:0000256" key="9">
    <source>
        <dbReference type="ARBA" id="ARBA00030830"/>
    </source>
</evidence>
<feature type="region of interest" description="Disordered" evidence="12">
    <location>
        <begin position="1"/>
        <end position="24"/>
    </location>
</feature>
<dbReference type="Proteomes" id="UP000237246">
    <property type="component" value="Unassembled WGS sequence"/>
</dbReference>
<dbReference type="InterPro" id="IPR036265">
    <property type="entry name" value="HIT-like_sf"/>
</dbReference>
<proteinExistence type="inferred from homology"/>
<dbReference type="GO" id="GO:0140932">
    <property type="term" value="F:5'-(N(7)-methyl 5'-triphosphoguanosine)-[mRNA] diphosphatase activity"/>
    <property type="evidence" value="ECO:0007669"/>
    <property type="project" value="UniProtKB-EC"/>
</dbReference>
<evidence type="ECO:0000256" key="12">
    <source>
        <dbReference type="SAM" id="MobiDB-lite"/>
    </source>
</evidence>
<accession>A0A2P4SW56</accession>
<dbReference type="FunFam" id="3.30.200.40:FF:000001">
    <property type="entry name" value="m7GpppX diphosphatase"/>
    <property type="match status" value="1"/>
</dbReference>
<dbReference type="InterPro" id="IPR008594">
    <property type="entry name" value="DcpS/DCS2"/>
</dbReference>
<dbReference type="Gene3D" id="3.30.200.40">
    <property type="entry name" value="Scavenger mRNA decapping enzyme, N-terminal domain"/>
    <property type="match status" value="1"/>
</dbReference>
<sequence length="218" mass="24738">MADGPAPKRRREEAEAAPGPAAPFPLGSVRLRRLLRDSAREKAAFVHGQVVGPSGEETDAVLILEKTPFQEEKIEELLRTHTGLELQMRNDIYSTAMPENPEIKATVVYPATEKHLQKYLRQEVHLIRETWEDYKSITLPFIQSQSFSIQWVYNILEKKAEADRIIHENPDPCNGFVLVPDLKWNQNQVCLLLLLLKGCCLLRGSTEEMSTFVSLIAC</sequence>
<comment type="catalytic activity">
    <reaction evidence="11">
        <text>a 5'-end (N(7)-methyl 5'-triphosphoguanosine)-ribonucleoside in mRNA + H2O = N(7)-methyl-GMP + a 5'-end diphospho-ribonucleoside in mRNA + 2 H(+)</text>
        <dbReference type="Rhea" id="RHEA:65388"/>
        <dbReference type="Rhea" id="RHEA-COMP:17165"/>
        <dbReference type="Rhea" id="RHEA-COMP:17167"/>
        <dbReference type="ChEBI" id="CHEBI:15377"/>
        <dbReference type="ChEBI" id="CHEBI:15378"/>
        <dbReference type="ChEBI" id="CHEBI:58285"/>
        <dbReference type="ChEBI" id="CHEBI:156461"/>
        <dbReference type="ChEBI" id="CHEBI:167616"/>
        <dbReference type="EC" id="3.6.1.59"/>
    </reaction>
</comment>
<gene>
    <name evidence="13" type="ORF">CIB84_007921</name>
</gene>
<evidence type="ECO:0000256" key="7">
    <source>
        <dbReference type="ARBA" id="ARBA00030609"/>
    </source>
</evidence>
<organism evidence="13 14">
    <name type="scientific">Bambusicola thoracicus</name>
    <name type="common">Chinese bamboo-partridge</name>
    <name type="synonym">Perdix thoracica</name>
    <dbReference type="NCBI Taxonomy" id="9083"/>
    <lineage>
        <taxon>Eukaryota</taxon>
        <taxon>Metazoa</taxon>
        <taxon>Chordata</taxon>
        <taxon>Craniata</taxon>
        <taxon>Vertebrata</taxon>
        <taxon>Euteleostomi</taxon>
        <taxon>Archelosauria</taxon>
        <taxon>Archosauria</taxon>
        <taxon>Dinosauria</taxon>
        <taxon>Saurischia</taxon>
        <taxon>Theropoda</taxon>
        <taxon>Coelurosauria</taxon>
        <taxon>Aves</taxon>
        <taxon>Neognathae</taxon>
        <taxon>Galloanserae</taxon>
        <taxon>Galliformes</taxon>
        <taxon>Phasianidae</taxon>
        <taxon>Perdicinae</taxon>
        <taxon>Bambusicola</taxon>
    </lineage>
</organism>
<keyword evidence="14" id="KW-1185">Reference proteome</keyword>
<reference evidence="13 14" key="1">
    <citation type="submission" date="2018-01" db="EMBL/GenBank/DDBJ databases">
        <title>Comparison of the Chinese Bamboo Partridge and Red Junglefowl genome sequences highlights the importance of demography in genome evolution.</title>
        <authorList>
            <person name="Tiley G.P."/>
            <person name="Kimball R.T."/>
            <person name="Braun E.L."/>
            <person name="Burleigh J.G."/>
        </authorList>
    </citation>
    <scope>NUCLEOTIDE SEQUENCE [LARGE SCALE GENOMIC DNA]</scope>
    <source>
        <strain evidence="13">RTK389</strain>
        <tissue evidence="13">Blood</tissue>
    </source>
</reference>